<protein>
    <submittedName>
        <fullName evidence="4">Mannitol dehydrogenase family protein</fullName>
    </submittedName>
</protein>
<dbReference type="PANTHER" id="PTHR43362">
    <property type="entry name" value="MANNITOL DEHYDROGENASE DSF1-RELATED"/>
    <property type="match status" value="1"/>
</dbReference>
<dbReference type="InterPro" id="IPR013131">
    <property type="entry name" value="Mannitol_DH_N"/>
</dbReference>
<keyword evidence="5" id="KW-1185">Reference proteome</keyword>
<evidence type="ECO:0000313" key="5">
    <source>
        <dbReference type="Proteomes" id="UP000306441"/>
    </source>
</evidence>
<feature type="domain" description="Mannitol dehydrogenase N-terminal" evidence="2">
    <location>
        <begin position="4"/>
        <end position="250"/>
    </location>
</feature>
<dbReference type="Proteomes" id="UP000306441">
    <property type="component" value="Unassembled WGS sequence"/>
</dbReference>
<dbReference type="InterPro" id="IPR013118">
    <property type="entry name" value="Mannitol_DH_C"/>
</dbReference>
<dbReference type="Gene3D" id="3.40.50.720">
    <property type="entry name" value="NAD(P)-binding Rossmann-like Domain"/>
    <property type="match status" value="1"/>
</dbReference>
<sequence length="466" mass="49755">MQTGIVHIGIGAFHRAHQAVYTDAVLADGDLDWGIVGASLRSADTRDALAPQDGLYTVAARDGGGERLSVIGSSAGLLVAPENPQALLAAMTDPQVRIVSLTVTEKGYCHSPASGELDEAHPDIRHDFASPNLPRSAIGFIVEAIARRRAAGVRPFTLLSCDNLPANGRTLKRVVSRFAALRDADLGRFVAGEIVCPSTMVDRIVPATTDADRAAVSRALGMEDAWPIMTEPFSQWVIEDDFPAGRPAWEMVGATFVSDVDPYELMKLRLLNGSHSTLAYLGYLAGHETVSDTMAAPGFATLVRSMMDEEVTPTLPRLPGIDLEAYKADLLARFRNPALRHRTWQIAMDGSQKLPQRLLGTIRDRIAAGAPFAKLALGVAAWIRYAAGTDEKGARIDVRDPLAETMRERTEGCASAAELTAAFLELEQVFGLDLPANPHFVAAVEAALDDLLANGAAASAARMAAA</sequence>
<dbReference type="InterPro" id="IPR000669">
    <property type="entry name" value="Mannitol_DH"/>
</dbReference>
<evidence type="ECO:0000259" key="3">
    <source>
        <dbReference type="Pfam" id="PF08125"/>
    </source>
</evidence>
<dbReference type="Pfam" id="PF08125">
    <property type="entry name" value="Mannitol_dh_C"/>
    <property type="match status" value="1"/>
</dbReference>
<dbReference type="InterPro" id="IPR008927">
    <property type="entry name" value="6-PGluconate_DH-like_C_sf"/>
</dbReference>
<dbReference type="SUPFAM" id="SSF51735">
    <property type="entry name" value="NAD(P)-binding Rossmann-fold domains"/>
    <property type="match status" value="1"/>
</dbReference>
<dbReference type="PRINTS" id="PR00084">
    <property type="entry name" value="MTLDHDRGNASE"/>
</dbReference>
<organism evidence="4 5">
    <name type="scientific">Ollibium composti</name>
    <dbReference type="NCBI Taxonomy" id="2675109"/>
    <lineage>
        <taxon>Bacteria</taxon>
        <taxon>Pseudomonadati</taxon>
        <taxon>Pseudomonadota</taxon>
        <taxon>Alphaproteobacteria</taxon>
        <taxon>Hyphomicrobiales</taxon>
        <taxon>Phyllobacteriaceae</taxon>
        <taxon>Ollibium</taxon>
    </lineage>
</organism>
<reference evidence="4 5" key="1">
    <citation type="submission" date="2019-04" db="EMBL/GenBank/DDBJ databases">
        <title>Mesorhizobium composti sp. nov., isolated from compost.</title>
        <authorList>
            <person name="Lin S.-Y."/>
            <person name="Hameed A."/>
            <person name="Hsieh Y.-T."/>
            <person name="Young C.-C."/>
        </authorList>
    </citation>
    <scope>NUCLEOTIDE SEQUENCE [LARGE SCALE GENOMIC DNA]</scope>
    <source>
        <strain evidence="4 5">CC-YTH430</strain>
    </source>
</reference>
<keyword evidence="1" id="KW-0560">Oxidoreductase</keyword>
<evidence type="ECO:0000313" key="4">
    <source>
        <dbReference type="EMBL" id="THF56484.1"/>
    </source>
</evidence>
<name>A0ABY2Q594_9HYPH</name>
<dbReference type="Pfam" id="PF01232">
    <property type="entry name" value="Mannitol_dh"/>
    <property type="match status" value="1"/>
</dbReference>
<evidence type="ECO:0000259" key="2">
    <source>
        <dbReference type="Pfam" id="PF01232"/>
    </source>
</evidence>
<dbReference type="SUPFAM" id="SSF48179">
    <property type="entry name" value="6-phosphogluconate dehydrogenase C-terminal domain-like"/>
    <property type="match status" value="1"/>
</dbReference>
<dbReference type="InterPro" id="IPR050988">
    <property type="entry name" value="Mannitol_DH/Oxidoreductase"/>
</dbReference>
<dbReference type="Gene3D" id="1.10.1040.10">
    <property type="entry name" value="N-(1-d-carboxylethyl)-l-norvaline Dehydrogenase, domain 2"/>
    <property type="match status" value="1"/>
</dbReference>
<dbReference type="InterPro" id="IPR013328">
    <property type="entry name" value="6PGD_dom2"/>
</dbReference>
<feature type="domain" description="Mannitol dehydrogenase C-terminal" evidence="3">
    <location>
        <begin position="259"/>
        <end position="451"/>
    </location>
</feature>
<proteinExistence type="predicted"/>
<gene>
    <name evidence="4" type="ORF">E6C48_14495</name>
</gene>
<dbReference type="EMBL" id="SSNY01000008">
    <property type="protein sequence ID" value="THF56484.1"/>
    <property type="molecule type" value="Genomic_DNA"/>
</dbReference>
<dbReference type="PANTHER" id="PTHR43362:SF1">
    <property type="entry name" value="MANNITOL DEHYDROGENASE 2-RELATED"/>
    <property type="match status" value="1"/>
</dbReference>
<comment type="caution">
    <text evidence="4">The sequence shown here is derived from an EMBL/GenBank/DDBJ whole genome shotgun (WGS) entry which is preliminary data.</text>
</comment>
<accession>A0ABY2Q594</accession>
<dbReference type="InterPro" id="IPR036291">
    <property type="entry name" value="NAD(P)-bd_dom_sf"/>
</dbReference>
<evidence type="ECO:0000256" key="1">
    <source>
        <dbReference type="ARBA" id="ARBA00023002"/>
    </source>
</evidence>